<organism evidence="1 2">
    <name type="scientific">[Candida] jaroonii</name>
    <dbReference type="NCBI Taxonomy" id="467808"/>
    <lineage>
        <taxon>Eukaryota</taxon>
        <taxon>Fungi</taxon>
        <taxon>Dikarya</taxon>
        <taxon>Ascomycota</taxon>
        <taxon>Saccharomycotina</taxon>
        <taxon>Pichiomycetes</taxon>
        <taxon>Debaryomycetaceae</taxon>
        <taxon>Yamadazyma</taxon>
    </lineage>
</organism>
<protein>
    <submittedName>
        <fullName evidence="1">Uncharacterized protein</fullName>
    </submittedName>
</protein>
<sequence>MWFLIPILAPLILFPFYPLRPNGIEELLIELEKPVPIPIYVKYGDYGFNFPDLVEAAQVQLDSVQPKSKYNFTLVDRLQLGGKEVVIPPNEYTLELYLVDEVAAILDNEDPHILLAYSLKIVHSNDLPYFMVQAISDHLIYSDLMRFGDVNPNDVMEIEIVQIGDNKRNIAANVTEYLMNHSFNFLNYDLNYSSATRKPGELNSRTFYFQINGTEEDVFNIKGVEDFTAFYDVVYYGLEEILSLPDHPKNNLNIRMFSLLKHIVIEKIHKKVKDLKAQGITKRSDPRIQQVKSVVRDLYSLEKDWLNLYRQVKIW</sequence>
<keyword evidence="2" id="KW-1185">Reference proteome</keyword>
<reference evidence="1" key="1">
    <citation type="submission" date="2022-06" db="EMBL/GenBank/DDBJ databases">
        <authorList>
            <person name="Legras J.-L."/>
            <person name="Devillers H."/>
            <person name="Grondin C."/>
        </authorList>
    </citation>
    <scope>NUCLEOTIDE SEQUENCE</scope>
    <source>
        <strain evidence="1">CLIB 1444</strain>
    </source>
</reference>
<evidence type="ECO:0000313" key="2">
    <source>
        <dbReference type="Proteomes" id="UP001152531"/>
    </source>
</evidence>
<name>A0ACA9YDN8_9ASCO</name>
<evidence type="ECO:0000313" key="1">
    <source>
        <dbReference type="EMBL" id="CAH6723197.1"/>
    </source>
</evidence>
<dbReference type="Proteomes" id="UP001152531">
    <property type="component" value="Unassembled WGS sequence"/>
</dbReference>
<comment type="caution">
    <text evidence="1">The sequence shown here is derived from an EMBL/GenBank/DDBJ whole genome shotgun (WGS) entry which is preliminary data.</text>
</comment>
<proteinExistence type="predicted"/>
<gene>
    <name evidence="1" type="ORF">CLIB1444_13S02498</name>
</gene>
<dbReference type="EMBL" id="CALSDN010000013">
    <property type="protein sequence ID" value="CAH6723197.1"/>
    <property type="molecule type" value="Genomic_DNA"/>
</dbReference>
<accession>A0ACA9YDN8</accession>